<evidence type="ECO:0000256" key="3">
    <source>
        <dbReference type="SAM" id="MobiDB-lite"/>
    </source>
</evidence>
<name>A0A518HHV3_9BACT</name>
<dbReference type="RefSeq" id="WP_145384309.1">
    <property type="nucleotide sequence ID" value="NZ_CP037423.1"/>
</dbReference>
<dbReference type="PANTHER" id="PTHR42693">
    <property type="entry name" value="ARYLSULFATASE FAMILY MEMBER"/>
    <property type="match status" value="1"/>
</dbReference>
<reference evidence="6 7" key="1">
    <citation type="submission" date="2019-03" db="EMBL/GenBank/DDBJ databases">
        <title>Deep-cultivation of Planctomycetes and their phenomic and genomic characterization uncovers novel biology.</title>
        <authorList>
            <person name="Wiegand S."/>
            <person name="Jogler M."/>
            <person name="Boedeker C."/>
            <person name="Pinto D."/>
            <person name="Vollmers J."/>
            <person name="Rivas-Marin E."/>
            <person name="Kohn T."/>
            <person name="Peeters S.H."/>
            <person name="Heuer A."/>
            <person name="Rast P."/>
            <person name="Oberbeckmann S."/>
            <person name="Bunk B."/>
            <person name="Jeske O."/>
            <person name="Meyerdierks A."/>
            <person name="Storesund J.E."/>
            <person name="Kallscheuer N."/>
            <person name="Luecker S."/>
            <person name="Lage O.M."/>
            <person name="Pohl T."/>
            <person name="Merkel B.J."/>
            <person name="Hornburger P."/>
            <person name="Mueller R.-W."/>
            <person name="Bruemmer F."/>
            <person name="Labrenz M."/>
            <person name="Spormann A.M."/>
            <person name="Op den Camp H."/>
            <person name="Overmann J."/>
            <person name="Amann R."/>
            <person name="Jetten M.S.M."/>
            <person name="Mascher T."/>
            <person name="Medema M.H."/>
            <person name="Devos D.P."/>
            <person name="Kaster A.-K."/>
            <person name="Ovreas L."/>
            <person name="Rohde M."/>
            <person name="Galperin M.Y."/>
            <person name="Jogler C."/>
        </authorList>
    </citation>
    <scope>NUCLEOTIDE SEQUENCE [LARGE SCALE GENOMIC DNA]</scope>
    <source>
        <strain evidence="6 7">Enr13</strain>
    </source>
</reference>
<accession>A0A518HHV3</accession>
<dbReference type="CDD" id="cd16151">
    <property type="entry name" value="sulfatase_like"/>
    <property type="match status" value="1"/>
</dbReference>
<proteinExistence type="inferred from homology"/>
<feature type="chain" id="PRO_5022066303" evidence="4">
    <location>
        <begin position="24"/>
        <end position="468"/>
    </location>
</feature>
<dbReference type="Gene3D" id="3.40.720.10">
    <property type="entry name" value="Alkaline Phosphatase, subunit A"/>
    <property type="match status" value="2"/>
</dbReference>
<dbReference type="InterPro" id="IPR050738">
    <property type="entry name" value="Sulfatase"/>
</dbReference>
<dbReference type="EC" id="3.1.6.1" evidence="6"/>
<dbReference type="OrthoDB" id="9783154at2"/>
<feature type="domain" description="Sulfatase N-terminal" evidence="5">
    <location>
        <begin position="35"/>
        <end position="339"/>
    </location>
</feature>
<keyword evidence="4" id="KW-0732">Signal</keyword>
<evidence type="ECO:0000313" key="6">
    <source>
        <dbReference type="EMBL" id="QDV40423.1"/>
    </source>
</evidence>
<evidence type="ECO:0000256" key="4">
    <source>
        <dbReference type="SAM" id="SignalP"/>
    </source>
</evidence>
<dbReference type="GO" id="GO:0004065">
    <property type="term" value="F:arylsulfatase activity"/>
    <property type="evidence" value="ECO:0007669"/>
    <property type="project" value="UniProtKB-EC"/>
</dbReference>
<evidence type="ECO:0000259" key="5">
    <source>
        <dbReference type="Pfam" id="PF00884"/>
    </source>
</evidence>
<dbReference type="SUPFAM" id="SSF53649">
    <property type="entry name" value="Alkaline phosphatase-like"/>
    <property type="match status" value="1"/>
</dbReference>
<evidence type="ECO:0000256" key="1">
    <source>
        <dbReference type="ARBA" id="ARBA00008779"/>
    </source>
</evidence>
<organism evidence="6 7">
    <name type="scientific">Stieleria neptunia</name>
    <dbReference type="NCBI Taxonomy" id="2527979"/>
    <lineage>
        <taxon>Bacteria</taxon>
        <taxon>Pseudomonadati</taxon>
        <taxon>Planctomycetota</taxon>
        <taxon>Planctomycetia</taxon>
        <taxon>Pirellulales</taxon>
        <taxon>Pirellulaceae</taxon>
        <taxon>Stieleria</taxon>
    </lineage>
</organism>
<dbReference type="EMBL" id="CP037423">
    <property type="protein sequence ID" value="QDV40423.1"/>
    <property type="molecule type" value="Genomic_DNA"/>
</dbReference>
<dbReference type="Pfam" id="PF00884">
    <property type="entry name" value="Sulfatase"/>
    <property type="match status" value="1"/>
</dbReference>
<protein>
    <submittedName>
        <fullName evidence="6">Arylsulfatase</fullName>
        <ecNumber evidence="6">3.1.6.1</ecNumber>
    </submittedName>
</protein>
<keyword evidence="7" id="KW-1185">Reference proteome</keyword>
<gene>
    <name evidence="6" type="primary">atsA_1</name>
    <name evidence="6" type="ORF">Enr13x_02290</name>
</gene>
<keyword evidence="2 6" id="KW-0378">Hydrolase</keyword>
<dbReference type="Proteomes" id="UP000319004">
    <property type="component" value="Chromosome"/>
</dbReference>
<dbReference type="AlphaFoldDB" id="A0A518HHV3"/>
<dbReference type="InterPro" id="IPR000917">
    <property type="entry name" value="Sulfatase_N"/>
</dbReference>
<dbReference type="PANTHER" id="PTHR42693:SF53">
    <property type="entry name" value="ENDO-4-O-SULFATASE"/>
    <property type="match status" value="1"/>
</dbReference>
<evidence type="ECO:0000256" key="2">
    <source>
        <dbReference type="ARBA" id="ARBA00022801"/>
    </source>
</evidence>
<feature type="compositionally biased region" description="Basic and acidic residues" evidence="3">
    <location>
        <begin position="449"/>
        <end position="459"/>
    </location>
</feature>
<feature type="region of interest" description="Disordered" evidence="3">
    <location>
        <begin position="443"/>
        <end position="468"/>
    </location>
</feature>
<dbReference type="KEGG" id="snep:Enr13x_02290"/>
<sequence precursor="true">MHSRIILSVAVCWFATTATSSQADESVAAQDRPLNVLLIMADDIGFECFSSYGSKEYDTPRIDALAKQGIRFTNAHSTPLCTPTRVNLMSGKSNVFNYQDFGIYPNGEPTFANHFQTHGYRTAVAGKWQLQGKQPGKGITPNEAGFETWCLWNIPGGARERYWKPSFVQNGRLLDLPPDSFGPDVMTDFLIDFITDDSDKPFLAYYPMILVHNPFVPTPDSEGGKRVDNAKRTVKQQKQNYVDMVAYMDQCVGRLVDALQASGQRDNTLVIFTGDNGTNAVLSSQLDRKTIKGGKGYTHDYGTHVPLVANLPGHIPPGQVNEDLIAFSDFFPTIVQAAGLPPKAIKDGDGRSFWPQCLGRPGHQRQWIYGYYFPRPYAAKLDNKYSHYEVRYARDKRYKLYDNGDLYDTIADVMEMAPLLIDNANTEQQAARDHLQRALDAYPTKGQAIRHDQVSSERKPGHKKRSND</sequence>
<feature type="signal peptide" evidence="4">
    <location>
        <begin position="1"/>
        <end position="23"/>
    </location>
</feature>
<dbReference type="InterPro" id="IPR017850">
    <property type="entry name" value="Alkaline_phosphatase_core_sf"/>
</dbReference>
<comment type="similarity">
    <text evidence="1">Belongs to the sulfatase family.</text>
</comment>
<evidence type="ECO:0000313" key="7">
    <source>
        <dbReference type="Proteomes" id="UP000319004"/>
    </source>
</evidence>